<feature type="compositionally biased region" description="Polar residues" evidence="1">
    <location>
        <begin position="238"/>
        <end position="250"/>
    </location>
</feature>
<dbReference type="InterPro" id="IPR003903">
    <property type="entry name" value="UIM_dom"/>
</dbReference>
<dbReference type="AlphaFoldDB" id="A0A4Z0ACN4"/>
<dbReference type="STRING" id="135208.A0A4Z0ACN4"/>
<keyword evidence="3" id="KW-1185">Reference proteome</keyword>
<dbReference type="EMBL" id="SFCI01000003">
    <property type="protein sequence ID" value="TFY83939.1"/>
    <property type="molecule type" value="Genomic_DNA"/>
</dbReference>
<feature type="region of interest" description="Disordered" evidence="1">
    <location>
        <begin position="309"/>
        <end position="334"/>
    </location>
</feature>
<feature type="compositionally biased region" description="Basic and acidic residues" evidence="1">
    <location>
        <begin position="190"/>
        <end position="203"/>
    </location>
</feature>
<evidence type="ECO:0000313" key="3">
    <source>
        <dbReference type="Proteomes" id="UP000298061"/>
    </source>
</evidence>
<dbReference type="Proteomes" id="UP000298061">
    <property type="component" value="Unassembled WGS sequence"/>
</dbReference>
<name>A0A4Z0ACN4_9AGAM</name>
<feature type="compositionally biased region" description="Polar residues" evidence="1">
    <location>
        <begin position="75"/>
        <end position="88"/>
    </location>
</feature>
<comment type="caution">
    <text evidence="2">The sequence shown here is derived from an EMBL/GenBank/DDBJ whole genome shotgun (WGS) entry which is preliminary data.</text>
</comment>
<feature type="compositionally biased region" description="Pro residues" evidence="1">
    <location>
        <begin position="110"/>
        <end position="119"/>
    </location>
</feature>
<evidence type="ECO:0000313" key="2">
    <source>
        <dbReference type="EMBL" id="TFY83939.1"/>
    </source>
</evidence>
<dbReference type="Gene3D" id="6.10.250.1800">
    <property type="match status" value="1"/>
</dbReference>
<dbReference type="SMART" id="SM00726">
    <property type="entry name" value="UIM"/>
    <property type="match status" value="2"/>
</dbReference>
<protein>
    <submittedName>
        <fullName evidence="2">Uncharacterized protein</fullName>
    </submittedName>
</protein>
<proteinExistence type="predicted"/>
<feature type="compositionally biased region" description="Low complexity" evidence="1">
    <location>
        <begin position="257"/>
        <end position="277"/>
    </location>
</feature>
<dbReference type="OrthoDB" id="3269480at2759"/>
<feature type="region of interest" description="Disordered" evidence="1">
    <location>
        <begin position="1"/>
        <end position="295"/>
    </location>
</feature>
<gene>
    <name evidence="2" type="ORF">EWM64_g54</name>
</gene>
<reference evidence="2 3" key="1">
    <citation type="submission" date="2019-02" db="EMBL/GenBank/DDBJ databases">
        <title>Genome sequencing of the rare red list fungi Hericium alpestre (H. flagellum).</title>
        <authorList>
            <person name="Buettner E."/>
            <person name="Kellner H."/>
        </authorList>
    </citation>
    <scope>NUCLEOTIDE SEQUENCE [LARGE SCALE GENOMIC DNA]</scope>
    <source>
        <strain evidence="2 3">DSM 108284</strain>
    </source>
</reference>
<feature type="compositionally biased region" description="Polar residues" evidence="1">
    <location>
        <begin position="283"/>
        <end position="295"/>
    </location>
</feature>
<sequence length="703" mass="76549">MAAPSSWSYPFPPPATPRRGAPYRSSTASPGMSYYGPQPPMHSQSPPTIPAGLIPGHPQRTQSTGPHMDGLFFMQSPQNYSKSANGSPRPQPTPPSILVPLKRSAEPAAASPPPLPQKPPYLRRVSSASPLPPLPPKPFASVSPTNSAPRLSLYPQAIPGPVAFPQPITIPEEKPPLSSPQKISEDEEFERALRLSAREENQRKNQLHSQEEEEIARALEESMTLDGPPPNFTGPPMASTSSFASTSQRPDSMFDFSSLAPSSHSAPARPHLSSPSREYGSDSFMSLESARSTQTQLLEDEAFARRLAIDDDQTPPTTDHRAQEPEASTSQAPNSLYSDVVNSYTGIYISRFLQTGCIHCSLHCQHQLQISLRGQGEHEVAPLRRVSSADQAFVTTSDLSQTLAPGPRLNPMSASTSAILEDDEEGDSRPAAWNSKTPNQYVEPELLHGISFGFQAPPIGVQPVIMTDPVPNVISLPYGRCPPMHIQAPSWRHLVKLMAKLSATRIEPEIEAMAVTRTDLKLRTVVQFVKVHHSASEWRTVLYLAIDHPVPPGHPHTHKYTNGDVSQLPFSYSLSGLPALLRDGSDGPMAKYYTIPPTASTPLPSLPISLSNMAMYLTSALEDSRKALNDSSSGMRKLAKMVDQFYPDDHATSAVIGGDGSERPGSRSLFGRLVRRGNKSKDHRGGNADRYELVTPFVPDEWG</sequence>
<accession>A0A4Z0ACN4</accession>
<dbReference type="PROSITE" id="PS50330">
    <property type="entry name" value="UIM"/>
    <property type="match status" value="2"/>
</dbReference>
<evidence type="ECO:0000256" key="1">
    <source>
        <dbReference type="SAM" id="MobiDB-lite"/>
    </source>
</evidence>
<organism evidence="2 3">
    <name type="scientific">Hericium alpestre</name>
    <dbReference type="NCBI Taxonomy" id="135208"/>
    <lineage>
        <taxon>Eukaryota</taxon>
        <taxon>Fungi</taxon>
        <taxon>Dikarya</taxon>
        <taxon>Basidiomycota</taxon>
        <taxon>Agaricomycotina</taxon>
        <taxon>Agaricomycetes</taxon>
        <taxon>Russulales</taxon>
        <taxon>Hericiaceae</taxon>
        <taxon>Hericium</taxon>
    </lineage>
</organism>